<dbReference type="GeneID" id="18830280"/>
<proteinExistence type="predicted"/>
<name>K5VYJ2_AGABU</name>
<organism evidence="2 3">
    <name type="scientific">Agaricus bisporus var. burnettii (strain JB137-S8 / ATCC MYA-4627 / FGSC 10392)</name>
    <name type="common">White button mushroom</name>
    <dbReference type="NCBI Taxonomy" id="597362"/>
    <lineage>
        <taxon>Eukaryota</taxon>
        <taxon>Fungi</taxon>
        <taxon>Dikarya</taxon>
        <taxon>Basidiomycota</taxon>
        <taxon>Agaricomycotina</taxon>
        <taxon>Agaricomycetes</taxon>
        <taxon>Agaricomycetidae</taxon>
        <taxon>Agaricales</taxon>
        <taxon>Agaricineae</taxon>
        <taxon>Agaricaceae</taxon>
        <taxon>Agaricus</taxon>
    </lineage>
</organism>
<dbReference type="InterPro" id="IPR032710">
    <property type="entry name" value="NTF2-like_dom_sf"/>
</dbReference>
<dbReference type="EMBL" id="JH971390">
    <property type="protein sequence ID" value="EKM79559.1"/>
    <property type="molecule type" value="Genomic_DNA"/>
</dbReference>
<dbReference type="HOGENOM" id="CLU_117276_0_0_1"/>
<evidence type="ECO:0000313" key="2">
    <source>
        <dbReference type="EMBL" id="EKM79559.1"/>
    </source>
</evidence>
<dbReference type="eggNOG" id="ENOG502RBRP">
    <property type="taxonomic scope" value="Eukaryota"/>
</dbReference>
<dbReference type="Proteomes" id="UP000008493">
    <property type="component" value="Unassembled WGS sequence"/>
</dbReference>
<dbReference type="OrthoDB" id="3352776at2759"/>
<evidence type="ECO:0000256" key="1">
    <source>
        <dbReference type="SAM" id="MobiDB-lite"/>
    </source>
</evidence>
<feature type="region of interest" description="Disordered" evidence="1">
    <location>
        <begin position="145"/>
        <end position="180"/>
    </location>
</feature>
<protein>
    <recommendedName>
        <fullName evidence="4">SnoaL-like domain-containing protein</fullName>
    </recommendedName>
</protein>
<dbReference type="SUPFAM" id="SSF54427">
    <property type="entry name" value="NTF2-like"/>
    <property type="match status" value="1"/>
</dbReference>
<dbReference type="AlphaFoldDB" id="K5VYJ2"/>
<dbReference type="Gene3D" id="3.10.450.50">
    <property type="match status" value="1"/>
</dbReference>
<accession>K5VYJ2</accession>
<keyword evidence="3" id="KW-1185">Reference proteome</keyword>
<reference evidence="3" key="1">
    <citation type="journal article" date="2012" name="Proc. Natl. Acad. Sci. U.S.A.">
        <title>Genome sequence of the button mushroom Agaricus bisporus reveals mechanisms governing adaptation to a humic-rich ecological niche.</title>
        <authorList>
            <person name="Morin E."/>
            <person name="Kohler A."/>
            <person name="Baker A.R."/>
            <person name="Foulongne-Oriol M."/>
            <person name="Lombard V."/>
            <person name="Nagy L.G."/>
            <person name="Ohm R.A."/>
            <person name="Patyshakuliyeva A."/>
            <person name="Brun A."/>
            <person name="Aerts A.L."/>
            <person name="Bailey A.M."/>
            <person name="Billette C."/>
            <person name="Coutinho P.M."/>
            <person name="Deakin G."/>
            <person name="Doddapaneni H."/>
            <person name="Floudas D."/>
            <person name="Grimwood J."/>
            <person name="Hilden K."/>
            <person name="Kuees U."/>
            <person name="LaButti K.M."/>
            <person name="Lapidus A."/>
            <person name="Lindquist E.A."/>
            <person name="Lucas S.M."/>
            <person name="Murat C."/>
            <person name="Riley R.W."/>
            <person name="Salamov A.A."/>
            <person name="Schmutz J."/>
            <person name="Subramanian V."/>
            <person name="Woesten H.A.B."/>
            <person name="Xu J."/>
            <person name="Eastwood D.C."/>
            <person name="Foster G.D."/>
            <person name="Sonnenberg A.S."/>
            <person name="Cullen D."/>
            <person name="de Vries R.P."/>
            <person name="Lundell T."/>
            <person name="Hibbett D.S."/>
            <person name="Henrissat B."/>
            <person name="Burton K.S."/>
            <person name="Kerrigan R.W."/>
            <person name="Challen M.P."/>
            <person name="Grigoriev I.V."/>
            <person name="Martin F."/>
        </authorList>
    </citation>
    <scope>NUCLEOTIDE SEQUENCE [LARGE SCALE GENOMIC DNA]</scope>
    <source>
        <strain evidence="3">JB137-S8 / ATCC MYA-4627 / FGSC 10392</strain>
    </source>
</reference>
<dbReference type="RefSeq" id="XP_007329730.1">
    <property type="nucleotide sequence ID" value="XM_007329668.1"/>
</dbReference>
<dbReference type="OMA" id="DLLATHW"/>
<sequence>MDSLLRDSTDAFFTALAANRPPLKLLAYFSTTSPVSIQHAPRTCPHPSSSRLHGLNAVRSYFDLLATHWERIALTRHSSSVNAASRSVTISATVTWRWKKSGRSWNEDFTCTLEFDDHFKISHFFVTTESNPSTCVMRAVDADSPFTRPSSSPTSRSHPSPPIKVASVCPILPPGHNTHS</sequence>
<gene>
    <name evidence="2" type="ORF">AGABI1DRAFT_59249</name>
</gene>
<evidence type="ECO:0000313" key="3">
    <source>
        <dbReference type="Proteomes" id="UP000008493"/>
    </source>
</evidence>
<dbReference type="KEGG" id="abp:AGABI1DRAFT59249"/>
<feature type="compositionally biased region" description="Low complexity" evidence="1">
    <location>
        <begin position="145"/>
        <end position="158"/>
    </location>
</feature>
<dbReference type="InParanoid" id="K5VYJ2"/>
<evidence type="ECO:0008006" key="4">
    <source>
        <dbReference type="Google" id="ProtNLM"/>
    </source>
</evidence>